<dbReference type="Proteomes" id="UP000176609">
    <property type="component" value="Unassembled WGS sequence"/>
</dbReference>
<dbReference type="PANTHER" id="PTHR33908">
    <property type="entry name" value="MANNOSYLTRANSFERASE YKCB-RELATED"/>
    <property type="match status" value="1"/>
</dbReference>
<gene>
    <name evidence="10" type="ORF">A2960_02750</name>
</gene>
<reference evidence="10 11" key="1">
    <citation type="journal article" date="2016" name="Nat. Commun.">
        <title>Thousands of microbial genomes shed light on interconnected biogeochemical processes in an aquifer system.</title>
        <authorList>
            <person name="Anantharaman K."/>
            <person name="Brown C.T."/>
            <person name="Hug L.A."/>
            <person name="Sharon I."/>
            <person name="Castelle C.J."/>
            <person name="Probst A.J."/>
            <person name="Thomas B.C."/>
            <person name="Singh A."/>
            <person name="Wilkins M.J."/>
            <person name="Karaoz U."/>
            <person name="Brodie E.L."/>
            <person name="Williams K.H."/>
            <person name="Hubbard S.S."/>
            <person name="Banfield J.F."/>
        </authorList>
    </citation>
    <scope>NUCLEOTIDE SEQUENCE [LARGE SCALE GENOMIC DNA]</scope>
</reference>
<feature type="transmembrane region" description="Helical" evidence="8">
    <location>
        <begin position="277"/>
        <end position="295"/>
    </location>
</feature>
<evidence type="ECO:0000256" key="7">
    <source>
        <dbReference type="ARBA" id="ARBA00023136"/>
    </source>
</evidence>
<evidence type="ECO:0000256" key="5">
    <source>
        <dbReference type="ARBA" id="ARBA00022692"/>
    </source>
</evidence>
<evidence type="ECO:0000259" key="9">
    <source>
        <dbReference type="Pfam" id="PF13231"/>
    </source>
</evidence>
<keyword evidence="5 8" id="KW-0812">Transmembrane</keyword>
<dbReference type="PANTHER" id="PTHR33908:SF11">
    <property type="entry name" value="MEMBRANE PROTEIN"/>
    <property type="match status" value="1"/>
</dbReference>
<name>A0A1F6AQS0_9BACT</name>
<dbReference type="InterPro" id="IPR038731">
    <property type="entry name" value="RgtA/B/C-like"/>
</dbReference>
<feature type="transmembrane region" description="Helical" evidence="8">
    <location>
        <begin position="330"/>
        <end position="352"/>
    </location>
</feature>
<dbReference type="GO" id="GO:0016763">
    <property type="term" value="F:pentosyltransferase activity"/>
    <property type="evidence" value="ECO:0007669"/>
    <property type="project" value="TreeGrafter"/>
</dbReference>
<evidence type="ECO:0000256" key="3">
    <source>
        <dbReference type="ARBA" id="ARBA00022676"/>
    </source>
</evidence>
<evidence type="ECO:0000256" key="4">
    <source>
        <dbReference type="ARBA" id="ARBA00022679"/>
    </source>
</evidence>
<keyword evidence="6 8" id="KW-1133">Transmembrane helix</keyword>
<evidence type="ECO:0000313" key="11">
    <source>
        <dbReference type="Proteomes" id="UP000176609"/>
    </source>
</evidence>
<accession>A0A1F6AQS0</accession>
<evidence type="ECO:0000313" key="10">
    <source>
        <dbReference type="EMBL" id="OGG27040.1"/>
    </source>
</evidence>
<feature type="domain" description="Glycosyltransferase RgtA/B/C/D-like" evidence="9">
    <location>
        <begin position="71"/>
        <end position="209"/>
    </location>
</feature>
<dbReference type="InterPro" id="IPR050297">
    <property type="entry name" value="LipidA_mod_glycosyltrf_83"/>
</dbReference>
<evidence type="ECO:0000256" key="6">
    <source>
        <dbReference type="ARBA" id="ARBA00022989"/>
    </source>
</evidence>
<evidence type="ECO:0000256" key="8">
    <source>
        <dbReference type="SAM" id="Phobius"/>
    </source>
</evidence>
<sequence>MFSLVLLFLISRLSFLSRLPIFNDEGIYLRWGQDFIEYFGRGISPVSIDGKQAALPFFLGLIQLFPFDPLILARVMSVTFSLITFITVRAIFQKLFPKSSLYPLSLLMIFCPYLLFFDRLMTGESIMTAVFSLSLLITLTILENPKTRKAIFLGIVTGAGWWFKSTVILIIPAVFLVFFIQAINKRAKVLRLLWLNFIFLFSFLALILPLLLNPGYWRWPFEEGHRLVSFKEMIRFPLSLWLSNLRSATLLLFAHTTPAVFLLFIWGVISGLQKRKIIIPLIFFAVPLLSEIIFFKGFDSRYLVIILPAYLLITAFGLETLPHRWFKASFAGIFAVSVFMSSVLIVSPLRYYSTYLSYFPPIRGDFSQYVVGWPSGYGVKETVDWLKASAKEKTLVVFLRLNSGNPDDALLVYLRKEKNIKVVPVRYLGSVIKQIKESKIPDVEFYYVSRGNQLSGLENRLTEKIRFKKPLDSEYVGIYLVKI</sequence>
<keyword evidence="7 8" id="KW-0472">Membrane</keyword>
<dbReference type="AlphaFoldDB" id="A0A1F6AQS0"/>
<organism evidence="10 11">
    <name type="scientific">Candidatus Gottesmanbacteria bacterium RIFCSPLOWO2_01_FULL_39_12b</name>
    <dbReference type="NCBI Taxonomy" id="1798388"/>
    <lineage>
        <taxon>Bacteria</taxon>
        <taxon>Candidatus Gottesmaniibacteriota</taxon>
    </lineage>
</organism>
<dbReference type="GO" id="GO:0009103">
    <property type="term" value="P:lipopolysaccharide biosynthetic process"/>
    <property type="evidence" value="ECO:0007669"/>
    <property type="project" value="UniProtKB-ARBA"/>
</dbReference>
<dbReference type="GO" id="GO:0005886">
    <property type="term" value="C:plasma membrane"/>
    <property type="evidence" value="ECO:0007669"/>
    <property type="project" value="UniProtKB-SubCell"/>
</dbReference>
<feature type="transmembrane region" description="Helical" evidence="8">
    <location>
        <begin position="248"/>
        <end position="270"/>
    </location>
</feature>
<keyword evidence="4" id="KW-0808">Transferase</keyword>
<feature type="transmembrane region" description="Helical" evidence="8">
    <location>
        <begin position="71"/>
        <end position="92"/>
    </location>
</feature>
<comment type="caution">
    <text evidence="10">The sequence shown here is derived from an EMBL/GenBank/DDBJ whole genome shotgun (WGS) entry which is preliminary data.</text>
</comment>
<feature type="transmembrane region" description="Helical" evidence="8">
    <location>
        <begin position="161"/>
        <end position="180"/>
    </location>
</feature>
<keyword evidence="3" id="KW-0328">Glycosyltransferase</keyword>
<feature type="transmembrane region" description="Helical" evidence="8">
    <location>
        <begin position="99"/>
        <end position="117"/>
    </location>
</feature>
<dbReference type="EMBL" id="MFJR01000007">
    <property type="protein sequence ID" value="OGG27040.1"/>
    <property type="molecule type" value="Genomic_DNA"/>
</dbReference>
<feature type="transmembrane region" description="Helical" evidence="8">
    <location>
        <begin position="192"/>
        <end position="212"/>
    </location>
</feature>
<protein>
    <recommendedName>
        <fullName evidence="9">Glycosyltransferase RgtA/B/C/D-like domain-containing protein</fullName>
    </recommendedName>
</protein>
<comment type="subcellular location">
    <subcellularLocation>
        <location evidence="1">Cell membrane</location>
        <topology evidence="1">Multi-pass membrane protein</topology>
    </subcellularLocation>
</comment>
<dbReference type="Pfam" id="PF13231">
    <property type="entry name" value="PMT_2"/>
    <property type="match status" value="1"/>
</dbReference>
<evidence type="ECO:0000256" key="2">
    <source>
        <dbReference type="ARBA" id="ARBA00022475"/>
    </source>
</evidence>
<feature type="transmembrane region" description="Helical" evidence="8">
    <location>
        <begin position="301"/>
        <end position="318"/>
    </location>
</feature>
<keyword evidence="2" id="KW-1003">Cell membrane</keyword>
<evidence type="ECO:0000256" key="1">
    <source>
        <dbReference type="ARBA" id="ARBA00004651"/>
    </source>
</evidence>
<proteinExistence type="predicted"/>